<organism evidence="2 3">
    <name type="scientific">Streptomyces chengmaiensis</name>
    <dbReference type="NCBI Taxonomy" id="3040919"/>
    <lineage>
        <taxon>Bacteria</taxon>
        <taxon>Bacillati</taxon>
        <taxon>Actinomycetota</taxon>
        <taxon>Actinomycetes</taxon>
        <taxon>Kitasatosporales</taxon>
        <taxon>Streptomycetaceae</taxon>
        <taxon>Streptomyces</taxon>
    </lineage>
</organism>
<protein>
    <submittedName>
        <fullName evidence="2">Cyclase</fullName>
    </submittedName>
</protein>
<evidence type="ECO:0000313" key="2">
    <source>
        <dbReference type="EMBL" id="MDH2392491.1"/>
    </source>
</evidence>
<feature type="chain" id="PRO_5047098729" evidence="1">
    <location>
        <begin position="41"/>
        <end position="223"/>
    </location>
</feature>
<sequence length="223" mass="22317">MLRQNVEEDGMNPKSLFLRLPMAAAGAMALLGLALGPASAAGTALNLDCRATPPVGSAQTFDLGAGVDATAPDTVPSGHAFTVALATDPMTVPTSVSGYTVKSIKDITLRAPIPAHATLTGTHLSGGSGIGSGTPEVTVDSDEIVMTVPGPISGGRTFTLPVLTLDLTAGAAGNTVETRLSGTGYDSPGLTFTARVPVVFVTVSVPTACYPSPNPVLSSTAID</sequence>
<reference evidence="2 3" key="1">
    <citation type="submission" date="2023-04" db="EMBL/GenBank/DDBJ databases">
        <title>Streptomyces chengmaiensis sp. nov. isolated from the stem of mangrove plant in Hainan.</title>
        <authorList>
            <person name="Huang X."/>
            <person name="Zhou S."/>
            <person name="Chu X."/>
            <person name="Xie Y."/>
            <person name="Lin Y."/>
        </authorList>
    </citation>
    <scope>NUCLEOTIDE SEQUENCE [LARGE SCALE GENOMIC DNA]</scope>
    <source>
        <strain evidence="2 3">HNM0663</strain>
    </source>
</reference>
<dbReference type="EMBL" id="JARWBG010000043">
    <property type="protein sequence ID" value="MDH2392491.1"/>
    <property type="molecule type" value="Genomic_DNA"/>
</dbReference>
<name>A0ABT6HVY6_9ACTN</name>
<proteinExistence type="predicted"/>
<dbReference type="Proteomes" id="UP001223144">
    <property type="component" value="Unassembled WGS sequence"/>
</dbReference>
<keyword evidence="3" id="KW-1185">Reference proteome</keyword>
<evidence type="ECO:0000256" key="1">
    <source>
        <dbReference type="SAM" id="SignalP"/>
    </source>
</evidence>
<dbReference type="RefSeq" id="WP_279931579.1">
    <property type="nucleotide sequence ID" value="NZ_JARWBG010000043.1"/>
</dbReference>
<feature type="signal peptide" evidence="1">
    <location>
        <begin position="1"/>
        <end position="40"/>
    </location>
</feature>
<accession>A0ABT6HVY6</accession>
<gene>
    <name evidence="2" type="ORF">QCN29_27680</name>
</gene>
<evidence type="ECO:0000313" key="3">
    <source>
        <dbReference type="Proteomes" id="UP001223144"/>
    </source>
</evidence>
<comment type="caution">
    <text evidence="2">The sequence shown here is derived from an EMBL/GenBank/DDBJ whole genome shotgun (WGS) entry which is preliminary data.</text>
</comment>
<keyword evidence="1" id="KW-0732">Signal</keyword>